<dbReference type="AlphaFoldDB" id="A0A5C3NPV3"/>
<dbReference type="InterPro" id="IPR037175">
    <property type="entry name" value="KFase_sf"/>
</dbReference>
<dbReference type="STRING" id="1314778.A0A5C3NPV3"/>
<dbReference type="GO" id="GO:0019441">
    <property type="term" value="P:L-tryptophan catabolic process to kynurenine"/>
    <property type="evidence" value="ECO:0007669"/>
    <property type="project" value="InterPro"/>
</dbReference>
<name>A0A5C3NPV3_9APHY</name>
<dbReference type="EMBL" id="ML212417">
    <property type="protein sequence ID" value="TFK78627.1"/>
    <property type="molecule type" value="Genomic_DNA"/>
</dbReference>
<dbReference type="Proteomes" id="UP000308197">
    <property type="component" value="Unassembled WGS sequence"/>
</dbReference>
<organism evidence="1 2">
    <name type="scientific">Polyporus arcularius HHB13444</name>
    <dbReference type="NCBI Taxonomy" id="1314778"/>
    <lineage>
        <taxon>Eukaryota</taxon>
        <taxon>Fungi</taxon>
        <taxon>Dikarya</taxon>
        <taxon>Basidiomycota</taxon>
        <taxon>Agaricomycotina</taxon>
        <taxon>Agaricomycetes</taxon>
        <taxon>Polyporales</taxon>
        <taxon>Polyporaceae</taxon>
        <taxon>Polyporus</taxon>
    </lineage>
</organism>
<accession>A0A5C3NPV3</accession>
<evidence type="ECO:0008006" key="3">
    <source>
        <dbReference type="Google" id="ProtNLM"/>
    </source>
</evidence>
<reference evidence="1 2" key="1">
    <citation type="journal article" date="2019" name="Nat. Ecol. Evol.">
        <title>Megaphylogeny resolves global patterns of mushroom evolution.</title>
        <authorList>
            <person name="Varga T."/>
            <person name="Krizsan K."/>
            <person name="Foldi C."/>
            <person name="Dima B."/>
            <person name="Sanchez-Garcia M."/>
            <person name="Sanchez-Ramirez S."/>
            <person name="Szollosi G.J."/>
            <person name="Szarkandi J.G."/>
            <person name="Papp V."/>
            <person name="Albert L."/>
            <person name="Andreopoulos W."/>
            <person name="Angelini C."/>
            <person name="Antonin V."/>
            <person name="Barry K.W."/>
            <person name="Bougher N.L."/>
            <person name="Buchanan P."/>
            <person name="Buyck B."/>
            <person name="Bense V."/>
            <person name="Catcheside P."/>
            <person name="Chovatia M."/>
            <person name="Cooper J."/>
            <person name="Damon W."/>
            <person name="Desjardin D."/>
            <person name="Finy P."/>
            <person name="Geml J."/>
            <person name="Haridas S."/>
            <person name="Hughes K."/>
            <person name="Justo A."/>
            <person name="Karasinski D."/>
            <person name="Kautmanova I."/>
            <person name="Kiss B."/>
            <person name="Kocsube S."/>
            <person name="Kotiranta H."/>
            <person name="LaButti K.M."/>
            <person name="Lechner B.E."/>
            <person name="Liimatainen K."/>
            <person name="Lipzen A."/>
            <person name="Lukacs Z."/>
            <person name="Mihaltcheva S."/>
            <person name="Morgado L.N."/>
            <person name="Niskanen T."/>
            <person name="Noordeloos M.E."/>
            <person name="Ohm R.A."/>
            <person name="Ortiz-Santana B."/>
            <person name="Ovrebo C."/>
            <person name="Racz N."/>
            <person name="Riley R."/>
            <person name="Savchenko A."/>
            <person name="Shiryaev A."/>
            <person name="Soop K."/>
            <person name="Spirin V."/>
            <person name="Szebenyi C."/>
            <person name="Tomsovsky M."/>
            <person name="Tulloss R.E."/>
            <person name="Uehling J."/>
            <person name="Grigoriev I.V."/>
            <person name="Vagvolgyi C."/>
            <person name="Papp T."/>
            <person name="Martin F.M."/>
            <person name="Miettinen O."/>
            <person name="Hibbett D.S."/>
            <person name="Nagy L.G."/>
        </authorList>
    </citation>
    <scope>NUCLEOTIDE SEQUENCE [LARGE SCALE GENOMIC DNA]</scope>
    <source>
        <strain evidence="1 2">HHB13444</strain>
    </source>
</reference>
<dbReference type="Gene3D" id="3.50.30.50">
    <property type="entry name" value="Putative cyclase"/>
    <property type="match status" value="1"/>
</dbReference>
<dbReference type="PANTHER" id="PTHR34861">
    <property type="match status" value="1"/>
</dbReference>
<feature type="non-terminal residue" evidence="1">
    <location>
        <position position="1"/>
    </location>
</feature>
<gene>
    <name evidence="1" type="ORF">K466DRAFT_606807</name>
</gene>
<evidence type="ECO:0000313" key="1">
    <source>
        <dbReference type="EMBL" id="TFK78627.1"/>
    </source>
</evidence>
<keyword evidence="2" id="KW-1185">Reference proteome</keyword>
<evidence type="ECO:0000313" key="2">
    <source>
        <dbReference type="Proteomes" id="UP000308197"/>
    </source>
</evidence>
<dbReference type="SUPFAM" id="SSF102198">
    <property type="entry name" value="Putative cyclase"/>
    <property type="match status" value="1"/>
</dbReference>
<dbReference type="InParanoid" id="A0A5C3NPV3"/>
<proteinExistence type="predicted"/>
<sequence>FYTEKHGKLPYDPFTTHPIPLADVLECAKTQGTTFRPADILILRVGFMQRYNGATQEERDGLSGKPETFAGIEQTEDMKRFLWDNHFAAIASDMPSLEVCTLCLYHPTHPGRGERDLQRWPPAEGTVHLHSTLLGMWGMPIGEFFDLEALAKHSAETGRYTFFFSSWPLNVLGGVASPPNAAAYF</sequence>
<protein>
    <recommendedName>
        <fullName evidence="3">Cyclase</fullName>
    </recommendedName>
</protein>
<dbReference type="PANTHER" id="PTHR34861:SF11">
    <property type="entry name" value="CYCLASE"/>
    <property type="match status" value="1"/>
</dbReference>
<dbReference type="GO" id="GO:0004061">
    <property type="term" value="F:arylformamidase activity"/>
    <property type="evidence" value="ECO:0007669"/>
    <property type="project" value="InterPro"/>
</dbReference>